<evidence type="ECO:0000313" key="3">
    <source>
        <dbReference type="EMBL" id="CAH1775160.1"/>
    </source>
</evidence>
<dbReference type="SUPFAM" id="SSF53335">
    <property type="entry name" value="S-adenosyl-L-methionine-dependent methyltransferases"/>
    <property type="match status" value="1"/>
</dbReference>
<dbReference type="OrthoDB" id="6352234at2759"/>
<evidence type="ECO:0000259" key="2">
    <source>
        <dbReference type="Pfam" id="PF05050"/>
    </source>
</evidence>
<gene>
    <name evidence="3" type="ORF">OFUS_LOCUS2499</name>
</gene>
<dbReference type="InterPro" id="IPR029063">
    <property type="entry name" value="SAM-dependent_MTases_sf"/>
</dbReference>
<sequence length="352" mass="40771">MNDKMRLFIKRVALPMTIVTVLFFILMNATSKNTSKPQKHIQLAHIEEFYADEVHGYLNGYKQIEDPRFIRYIRQRWIVGPSRIGYNFHEKKVDYSQFGQAAVVDKLFKKKKGGFFVECGAAEGEAFSNTIFLEKERRWSGLLVEANPDYYQLLLSKGRRVHSINACLSVSTDTSRLKFKPVGLFGGLSEKMDETHMKFIRQHAQKEVTVQCFPFHSILLAMGRTEIDYFSLDVEGPELEILLTIPMDKIIIKVISVEYRLSDNVNINKKGSLAKLNKLREFFEGTGKYREHAIVPISTKADREEAEADGLDVIFLRNENNHMNMVHVTRKMHLEFNLIVYVNTDNFVEILY</sequence>
<protein>
    <recommendedName>
        <fullName evidence="2">Methyltransferase FkbM domain-containing protein</fullName>
    </recommendedName>
</protein>
<dbReference type="EMBL" id="CAIIXF020000001">
    <property type="protein sequence ID" value="CAH1775160.1"/>
    <property type="molecule type" value="Genomic_DNA"/>
</dbReference>
<feature type="domain" description="Methyltransferase FkbM" evidence="2">
    <location>
        <begin position="118"/>
        <end position="261"/>
    </location>
</feature>
<dbReference type="PANTHER" id="PTHR34009">
    <property type="entry name" value="PROTEIN STAR"/>
    <property type="match status" value="1"/>
</dbReference>
<dbReference type="Pfam" id="PF05050">
    <property type="entry name" value="Methyltransf_21"/>
    <property type="match status" value="1"/>
</dbReference>
<keyword evidence="1" id="KW-1133">Transmembrane helix</keyword>
<dbReference type="InterPro" id="IPR006342">
    <property type="entry name" value="FkbM_mtfrase"/>
</dbReference>
<dbReference type="InterPro" id="IPR053202">
    <property type="entry name" value="EGF_Rcpt_Signaling_Reg"/>
</dbReference>
<keyword evidence="4" id="KW-1185">Reference proteome</keyword>
<dbReference type="GO" id="GO:0006888">
    <property type="term" value="P:endoplasmic reticulum to Golgi vesicle-mediated transport"/>
    <property type="evidence" value="ECO:0007669"/>
    <property type="project" value="TreeGrafter"/>
</dbReference>
<feature type="transmembrane region" description="Helical" evidence="1">
    <location>
        <begin position="12"/>
        <end position="30"/>
    </location>
</feature>
<name>A0A8S4N3U4_OWEFU</name>
<dbReference type="PANTHER" id="PTHR34009:SF2">
    <property type="entry name" value="PROTEIN STAR"/>
    <property type="match status" value="1"/>
</dbReference>
<keyword evidence="1" id="KW-0472">Membrane</keyword>
<evidence type="ECO:0000256" key="1">
    <source>
        <dbReference type="SAM" id="Phobius"/>
    </source>
</evidence>
<organism evidence="3 4">
    <name type="scientific">Owenia fusiformis</name>
    <name type="common">Polychaete worm</name>
    <dbReference type="NCBI Taxonomy" id="6347"/>
    <lineage>
        <taxon>Eukaryota</taxon>
        <taxon>Metazoa</taxon>
        <taxon>Spiralia</taxon>
        <taxon>Lophotrochozoa</taxon>
        <taxon>Annelida</taxon>
        <taxon>Polychaeta</taxon>
        <taxon>Sedentaria</taxon>
        <taxon>Canalipalpata</taxon>
        <taxon>Sabellida</taxon>
        <taxon>Oweniida</taxon>
        <taxon>Oweniidae</taxon>
        <taxon>Owenia</taxon>
    </lineage>
</organism>
<accession>A0A8S4N3U4</accession>
<keyword evidence="1" id="KW-0812">Transmembrane</keyword>
<dbReference type="GO" id="GO:0016197">
    <property type="term" value="P:endosomal transport"/>
    <property type="evidence" value="ECO:0007669"/>
    <property type="project" value="TreeGrafter"/>
</dbReference>
<dbReference type="Gene3D" id="3.40.50.150">
    <property type="entry name" value="Vaccinia Virus protein VP39"/>
    <property type="match status" value="1"/>
</dbReference>
<evidence type="ECO:0000313" key="4">
    <source>
        <dbReference type="Proteomes" id="UP000749559"/>
    </source>
</evidence>
<dbReference type="GO" id="GO:0005886">
    <property type="term" value="C:plasma membrane"/>
    <property type="evidence" value="ECO:0007669"/>
    <property type="project" value="TreeGrafter"/>
</dbReference>
<proteinExistence type="predicted"/>
<dbReference type="AlphaFoldDB" id="A0A8S4N3U4"/>
<dbReference type="Proteomes" id="UP000749559">
    <property type="component" value="Unassembled WGS sequence"/>
</dbReference>
<dbReference type="GO" id="GO:0005789">
    <property type="term" value="C:endoplasmic reticulum membrane"/>
    <property type="evidence" value="ECO:0007669"/>
    <property type="project" value="TreeGrafter"/>
</dbReference>
<comment type="caution">
    <text evidence="3">The sequence shown here is derived from an EMBL/GenBank/DDBJ whole genome shotgun (WGS) entry which is preliminary data.</text>
</comment>
<dbReference type="GO" id="GO:0005794">
    <property type="term" value="C:Golgi apparatus"/>
    <property type="evidence" value="ECO:0007669"/>
    <property type="project" value="TreeGrafter"/>
</dbReference>
<reference evidence="3" key="1">
    <citation type="submission" date="2022-03" db="EMBL/GenBank/DDBJ databases">
        <authorList>
            <person name="Martin C."/>
        </authorList>
    </citation>
    <scope>NUCLEOTIDE SEQUENCE</scope>
</reference>
<dbReference type="GO" id="GO:0031902">
    <property type="term" value="C:late endosome membrane"/>
    <property type="evidence" value="ECO:0007669"/>
    <property type="project" value="TreeGrafter"/>
</dbReference>